<dbReference type="InterPro" id="IPR033882">
    <property type="entry name" value="DDI1_N"/>
</dbReference>
<dbReference type="EMBL" id="NKHZ01000058">
    <property type="protein sequence ID" value="PNS16332.1"/>
    <property type="molecule type" value="Genomic_DNA"/>
</dbReference>
<evidence type="ECO:0000256" key="5">
    <source>
        <dbReference type="ARBA" id="ARBA00021491"/>
    </source>
</evidence>
<evidence type="ECO:0000256" key="8">
    <source>
        <dbReference type="ARBA" id="ARBA00022750"/>
    </source>
</evidence>
<evidence type="ECO:0000259" key="14">
    <source>
        <dbReference type="PROSITE" id="PS50175"/>
    </source>
</evidence>
<evidence type="ECO:0000256" key="7">
    <source>
        <dbReference type="ARBA" id="ARBA00022670"/>
    </source>
</evidence>
<dbReference type="PANTHER" id="PTHR12917">
    <property type="entry name" value="ASPARTYL PROTEASE DDI-RELATED"/>
    <property type="match status" value="1"/>
</dbReference>
<feature type="compositionally biased region" description="Low complexity" evidence="11">
    <location>
        <begin position="114"/>
        <end position="129"/>
    </location>
</feature>
<proteinExistence type="inferred from homology"/>
<dbReference type="GO" id="GO:0006508">
    <property type="term" value="P:proteolysis"/>
    <property type="evidence" value="ECO:0007669"/>
    <property type="project" value="UniProtKB-KW"/>
</dbReference>
<dbReference type="Gene3D" id="1.10.8.10">
    <property type="entry name" value="DNA helicase RuvA subunit, C-terminal domain"/>
    <property type="match status" value="1"/>
</dbReference>
<evidence type="ECO:0000256" key="6">
    <source>
        <dbReference type="ARBA" id="ARBA00022490"/>
    </source>
</evidence>
<reference evidence="15 16" key="1">
    <citation type="submission" date="2017-06" db="EMBL/GenBank/DDBJ databases">
        <title>Draft genome sequence of a variant of Elsinoe murrayae.</title>
        <authorList>
            <person name="Cheng Q."/>
        </authorList>
    </citation>
    <scope>NUCLEOTIDE SEQUENCE [LARGE SCALE GENOMIC DNA]</scope>
    <source>
        <strain evidence="15 16">CQ-2017a</strain>
    </source>
</reference>
<evidence type="ECO:0000256" key="4">
    <source>
        <dbReference type="ARBA" id="ARBA00011128"/>
    </source>
</evidence>
<dbReference type="InterPro" id="IPR000626">
    <property type="entry name" value="Ubiquitin-like_dom"/>
</dbReference>
<dbReference type="OrthoDB" id="1047367at2759"/>
<dbReference type="InterPro" id="IPR021109">
    <property type="entry name" value="Peptidase_aspartic_dom_sf"/>
</dbReference>
<evidence type="ECO:0000256" key="3">
    <source>
        <dbReference type="ARBA" id="ARBA00009136"/>
    </source>
</evidence>
<keyword evidence="7" id="KW-0645">Protease</keyword>
<feature type="domain" description="Ubiquitin-like" evidence="13">
    <location>
        <begin position="30"/>
        <end position="105"/>
    </location>
</feature>
<dbReference type="AlphaFoldDB" id="A0A2K1QMX6"/>
<feature type="region of interest" description="Disordered" evidence="11">
    <location>
        <begin position="109"/>
        <end position="129"/>
    </location>
</feature>
<dbReference type="PROSITE" id="PS50175">
    <property type="entry name" value="ASP_PROT_RETROV"/>
    <property type="match status" value="1"/>
</dbReference>
<dbReference type="Gene3D" id="3.10.20.90">
    <property type="entry name" value="Phosphatidylinositol 3-kinase Catalytic Subunit, Chain A, domain 1"/>
    <property type="match status" value="1"/>
</dbReference>
<feature type="domain" description="Peptidase A2" evidence="14">
    <location>
        <begin position="246"/>
        <end position="285"/>
    </location>
</feature>
<dbReference type="Pfam" id="PF09668">
    <property type="entry name" value="Asp_protease"/>
    <property type="match status" value="1"/>
</dbReference>
<gene>
    <name evidence="15" type="ORF">CAC42_6439</name>
</gene>
<comment type="subunit">
    <text evidence="4">Binds ubiquitin and polyubiquitinated proteins.</text>
</comment>
<feature type="region of interest" description="Disordered" evidence="11">
    <location>
        <begin position="361"/>
        <end position="440"/>
    </location>
</feature>
<dbReference type="STRING" id="2082308.A0A2K1QMX6"/>
<comment type="caution">
    <text evidence="15">The sequence shown here is derived from an EMBL/GenBank/DDBJ whole genome shotgun (WGS) entry which is preliminary data.</text>
</comment>
<keyword evidence="10" id="KW-0175">Coiled coil</keyword>
<dbReference type="Pfam" id="PF00627">
    <property type="entry name" value="UBA"/>
    <property type="match status" value="1"/>
</dbReference>
<dbReference type="SUPFAM" id="SSF46934">
    <property type="entry name" value="UBA-like"/>
    <property type="match status" value="1"/>
</dbReference>
<feature type="domain" description="UBA" evidence="12">
    <location>
        <begin position="438"/>
        <end position="477"/>
    </location>
</feature>
<evidence type="ECO:0000256" key="1">
    <source>
        <dbReference type="ARBA" id="ARBA00003231"/>
    </source>
</evidence>
<evidence type="ECO:0000256" key="9">
    <source>
        <dbReference type="ARBA" id="ARBA00022801"/>
    </source>
</evidence>
<feature type="compositionally biased region" description="Low complexity" evidence="11">
    <location>
        <begin position="416"/>
        <end position="438"/>
    </location>
</feature>
<evidence type="ECO:0000259" key="12">
    <source>
        <dbReference type="PROSITE" id="PS50030"/>
    </source>
</evidence>
<dbReference type="CDD" id="cd01796">
    <property type="entry name" value="Ubl_Ddi1_like"/>
    <property type="match status" value="1"/>
</dbReference>
<keyword evidence="8" id="KW-0064">Aspartyl protease</keyword>
<dbReference type="PROSITE" id="PS50030">
    <property type="entry name" value="UBA"/>
    <property type="match status" value="1"/>
</dbReference>
<dbReference type="Gene3D" id="2.40.70.10">
    <property type="entry name" value="Acid Proteases"/>
    <property type="match status" value="1"/>
</dbReference>
<name>A0A2K1QMX6_9PEZI</name>
<evidence type="ECO:0000313" key="15">
    <source>
        <dbReference type="EMBL" id="PNS16332.1"/>
    </source>
</evidence>
<dbReference type="CDD" id="cd14309">
    <property type="entry name" value="UBA_scDdi1_like"/>
    <property type="match status" value="1"/>
</dbReference>
<dbReference type="SUPFAM" id="SSF54236">
    <property type="entry name" value="Ubiquitin-like"/>
    <property type="match status" value="1"/>
</dbReference>
<accession>A0A2K1QMX6</accession>
<evidence type="ECO:0000313" key="16">
    <source>
        <dbReference type="Proteomes" id="UP000243797"/>
    </source>
</evidence>
<dbReference type="CDD" id="cd05479">
    <property type="entry name" value="RP_DDI"/>
    <property type="match status" value="1"/>
</dbReference>
<dbReference type="SMART" id="SM00165">
    <property type="entry name" value="UBA"/>
    <property type="match status" value="1"/>
</dbReference>
<protein>
    <recommendedName>
        <fullName evidence="5">DNA damage-inducible protein 1</fullName>
    </recommendedName>
</protein>
<keyword evidence="9" id="KW-0378">Hydrolase</keyword>
<dbReference type="InterPro" id="IPR001995">
    <property type="entry name" value="Peptidase_A2_cat"/>
</dbReference>
<keyword evidence="16" id="KW-1185">Reference proteome</keyword>
<dbReference type="SMART" id="SM00213">
    <property type="entry name" value="UBQ"/>
    <property type="match status" value="1"/>
</dbReference>
<keyword evidence="6" id="KW-0963">Cytoplasm</keyword>
<dbReference type="InterPro" id="IPR009060">
    <property type="entry name" value="UBA-like_sf"/>
</dbReference>
<dbReference type="PROSITE" id="PS50053">
    <property type="entry name" value="UBIQUITIN_2"/>
    <property type="match status" value="1"/>
</dbReference>
<dbReference type="FunCoup" id="A0A2K1QMX6">
    <property type="interactions" value="272"/>
</dbReference>
<dbReference type="InterPro" id="IPR019103">
    <property type="entry name" value="Peptidase_aspartic_DDI1-type"/>
</dbReference>
<dbReference type="Proteomes" id="UP000243797">
    <property type="component" value="Unassembled WGS sequence"/>
</dbReference>
<comment type="similarity">
    <text evidence="3">Belongs to the DDI1 family.</text>
</comment>
<evidence type="ECO:0000256" key="11">
    <source>
        <dbReference type="SAM" id="MobiDB-lite"/>
    </source>
</evidence>
<evidence type="ECO:0000256" key="10">
    <source>
        <dbReference type="SAM" id="Coils"/>
    </source>
</evidence>
<dbReference type="PANTHER" id="PTHR12917:SF1">
    <property type="entry name" value="AT13091P"/>
    <property type="match status" value="1"/>
</dbReference>
<dbReference type="GO" id="GO:0004190">
    <property type="term" value="F:aspartic-type endopeptidase activity"/>
    <property type="evidence" value="ECO:0007669"/>
    <property type="project" value="UniProtKB-KW"/>
</dbReference>
<feature type="compositionally biased region" description="Polar residues" evidence="11">
    <location>
        <begin position="387"/>
        <end position="403"/>
    </location>
</feature>
<dbReference type="InterPro" id="IPR001969">
    <property type="entry name" value="Aspartic_peptidase_AS"/>
</dbReference>
<feature type="coiled-coil region" evidence="10">
    <location>
        <begin position="168"/>
        <end position="195"/>
    </location>
</feature>
<dbReference type="InterPro" id="IPR015940">
    <property type="entry name" value="UBA"/>
</dbReference>
<dbReference type="GO" id="GO:0005737">
    <property type="term" value="C:cytoplasm"/>
    <property type="evidence" value="ECO:0007669"/>
    <property type="project" value="UniProtKB-SubCell"/>
</dbReference>
<dbReference type="InParanoid" id="A0A2K1QMX6"/>
<dbReference type="InterPro" id="IPR029071">
    <property type="entry name" value="Ubiquitin-like_domsf"/>
</dbReference>
<dbReference type="SUPFAM" id="SSF50630">
    <property type="entry name" value="Acid proteases"/>
    <property type="match status" value="1"/>
</dbReference>
<dbReference type="PROSITE" id="PS00141">
    <property type="entry name" value="ASP_PROTEASE"/>
    <property type="match status" value="1"/>
</dbReference>
<evidence type="ECO:0000259" key="13">
    <source>
        <dbReference type="PROSITE" id="PS50053"/>
    </source>
</evidence>
<comment type="function">
    <text evidence="1">Probable aspartic protease. May be involved in the regulation of exocytosis. Acts as a linker between the 19S proteasome and polyubiquitinated proteins via UBA domain interactions with ubiquitin for their subsequent degradation. Required for S-phase checkpoint control.</text>
</comment>
<comment type="subcellular location">
    <subcellularLocation>
        <location evidence="2">Cytoplasm</location>
    </subcellularLocation>
</comment>
<evidence type="ECO:0000256" key="2">
    <source>
        <dbReference type="ARBA" id="ARBA00004496"/>
    </source>
</evidence>
<dbReference type="Pfam" id="PF00240">
    <property type="entry name" value="ubiquitin"/>
    <property type="match status" value="1"/>
</dbReference>
<sequence length="477" mass="52636">MRDSGAFLEARLMHLSQAQDDYYVLPWPRIHIHLTAPNHSIEQDVFEIDVASDFTLADLKGYIQAETTFEPSKQRLYFDGRPLTGDQTTIQSANIKDGDMLAVMVMPDQEQGRTARSQASTSQTASDAAAANIERQRNTWLNNPAQLAQVQSQTPEIAEAIHDPAEFRRRFEARLEAERRNMEERERQLQQLNDDPMDIENQKKIEEIIRQHNVTANLEYAHEHNPESFAPVTMLYINASINGHDIKVLVDSGAQMTVMSPATAEACNIMRLIDTRYAGIARGVGTAKILGRVHSADLHIGSHFLPCSFNVMEGKAVDLLLGLDMLKKYQVCIDLKKNRLVLPDEEIEFLPESEIPKAMEEERAAEPTIPGPNGTEIGTETGVIRPSGSTAQPSKSGTNSRDPGQTAVPLPADLRQTPAAPSPSSSQQQQAGAPEQQSFPDESIAALIGMGFSRDKALEALRVTDGNVDLAASFLFD</sequence>
<organism evidence="15 16">
    <name type="scientific">Sphaceloma murrayae</name>
    <dbReference type="NCBI Taxonomy" id="2082308"/>
    <lineage>
        <taxon>Eukaryota</taxon>
        <taxon>Fungi</taxon>
        <taxon>Dikarya</taxon>
        <taxon>Ascomycota</taxon>
        <taxon>Pezizomycotina</taxon>
        <taxon>Dothideomycetes</taxon>
        <taxon>Dothideomycetidae</taxon>
        <taxon>Myriangiales</taxon>
        <taxon>Elsinoaceae</taxon>
        <taxon>Sphaceloma</taxon>
    </lineage>
</organism>